<protein>
    <submittedName>
        <fullName evidence="1">RNA-directed DNA polymerase, eukaryota, reverse transcriptase zinc-binding domain protein</fullName>
    </submittedName>
</protein>
<organism evidence="1">
    <name type="scientific">Tanacetum cinerariifolium</name>
    <name type="common">Dalmatian daisy</name>
    <name type="synonym">Chrysanthemum cinerariifolium</name>
    <dbReference type="NCBI Taxonomy" id="118510"/>
    <lineage>
        <taxon>Eukaryota</taxon>
        <taxon>Viridiplantae</taxon>
        <taxon>Streptophyta</taxon>
        <taxon>Embryophyta</taxon>
        <taxon>Tracheophyta</taxon>
        <taxon>Spermatophyta</taxon>
        <taxon>Magnoliopsida</taxon>
        <taxon>eudicotyledons</taxon>
        <taxon>Gunneridae</taxon>
        <taxon>Pentapetalae</taxon>
        <taxon>asterids</taxon>
        <taxon>campanulids</taxon>
        <taxon>Asterales</taxon>
        <taxon>Asteraceae</taxon>
        <taxon>Asteroideae</taxon>
        <taxon>Anthemideae</taxon>
        <taxon>Anthemidinae</taxon>
        <taxon>Tanacetum</taxon>
    </lineage>
</organism>
<reference evidence="1" key="1">
    <citation type="journal article" date="2019" name="Sci. Rep.">
        <title>Draft genome of Tanacetum cinerariifolium, the natural source of mosquito coil.</title>
        <authorList>
            <person name="Yamashiro T."/>
            <person name="Shiraishi A."/>
            <person name="Satake H."/>
            <person name="Nakayama K."/>
        </authorList>
    </citation>
    <scope>NUCLEOTIDE SEQUENCE</scope>
</reference>
<keyword evidence="1" id="KW-0548">Nucleotidyltransferase</keyword>
<dbReference type="AlphaFoldDB" id="A0A699JMB6"/>
<keyword evidence="1" id="KW-0808">Transferase</keyword>
<dbReference type="EMBL" id="BKCJ010422946">
    <property type="protein sequence ID" value="GFA43197.1"/>
    <property type="molecule type" value="Genomic_DNA"/>
</dbReference>
<feature type="non-terminal residue" evidence="1">
    <location>
        <position position="1"/>
    </location>
</feature>
<keyword evidence="1" id="KW-0695">RNA-directed DNA polymerase</keyword>
<proteinExistence type="predicted"/>
<accession>A0A699JMB6</accession>
<evidence type="ECO:0000313" key="1">
    <source>
        <dbReference type="EMBL" id="GFA43197.1"/>
    </source>
</evidence>
<dbReference type="GO" id="GO:0003964">
    <property type="term" value="F:RNA-directed DNA polymerase activity"/>
    <property type="evidence" value="ECO:0007669"/>
    <property type="project" value="UniProtKB-KW"/>
</dbReference>
<dbReference type="PANTHER" id="PTHR33116:SF79">
    <property type="entry name" value="REVERSE TRANSCRIPTASE DOMAIN, ZINC FINGER, CCHC-TYPE-RELATED"/>
    <property type="match status" value="1"/>
</dbReference>
<sequence length="229" mass="26055">DDVIFVGQWNDSNIDTLVHVLDCFYHTSGLRINMCNSKLMGISVGEESVNQAASKIGCLALKVPFSYLGTKVGGIMSLIHSWKEIIDSINEDFIDRRVIKAIHGDDGKMGKYHKSAISSPWLDIVHELELFKQQGIDVNSFIHKKLGNEEETVFWDEIWCDNEAFKYIYPRLYALETCKPIDVAAKFAHTSIDHFFRRCPRSGVEQTQLSDLRSKLAAVSLVDARDKWK</sequence>
<name>A0A699JMB6_TANCI</name>
<dbReference type="PANTHER" id="PTHR33116">
    <property type="entry name" value="REVERSE TRANSCRIPTASE ZINC-BINDING DOMAIN-CONTAINING PROTEIN-RELATED-RELATED"/>
    <property type="match status" value="1"/>
</dbReference>
<gene>
    <name evidence="1" type="ORF">Tci_615169</name>
</gene>
<comment type="caution">
    <text evidence="1">The sequence shown here is derived from an EMBL/GenBank/DDBJ whole genome shotgun (WGS) entry which is preliminary data.</text>
</comment>